<dbReference type="GO" id="GO:0005737">
    <property type="term" value="C:cytoplasm"/>
    <property type="evidence" value="ECO:0007669"/>
    <property type="project" value="TreeGrafter"/>
</dbReference>
<evidence type="ECO:0000259" key="2">
    <source>
        <dbReference type="PROSITE" id="PS50033"/>
    </source>
</evidence>
<proteinExistence type="predicted"/>
<dbReference type="PANTHER" id="PTHR46467:SF1">
    <property type="entry name" value="TETHER CONTAINING UBX DOMAIN FOR GLUT4"/>
    <property type="match status" value="1"/>
</dbReference>
<name>A0A427YC05_9TREE</name>
<dbReference type="InterPro" id="IPR001012">
    <property type="entry name" value="UBX_dom"/>
</dbReference>
<dbReference type="Proteomes" id="UP000279259">
    <property type="component" value="Unassembled WGS sequence"/>
</dbReference>
<accession>A0A427YC05</accession>
<feature type="compositionally biased region" description="Polar residues" evidence="1">
    <location>
        <begin position="1"/>
        <end position="11"/>
    </location>
</feature>
<dbReference type="PANTHER" id="PTHR46467">
    <property type="entry name" value="TETHER CONTAINING UBX DOMAIN FOR GLUT4"/>
    <property type="match status" value="1"/>
</dbReference>
<dbReference type="Gene3D" id="3.10.20.90">
    <property type="entry name" value="Phosphatidylinositol 3-kinase Catalytic Subunit, Chain A, domain 1"/>
    <property type="match status" value="1"/>
</dbReference>
<dbReference type="PROSITE" id="PS50033">
    <property type="entry name" value="UBX"/>
    <property type="match status" value="1"/>
</dbReference>
<feature type="compositionally biased region" description="Low complexity" evidence="1">
    <location>
        <begin position="16"/>
        <end position="63"/>
    </location>
</feature>
<dbReference type="SMART" id="SM00166">
    <property type="entry name" value="UBX"/>
    <property type="match status" value="1"/>
</dbReference>
<sequence>MSTDEAPSSQVAPVGSTPAADGEPAAAATATAATASDDVTATSTSDSPLAEPVAPAVAPSGGPSAAGGGMVIDGKEVKVFSSSSGVPAPATPDDAFFEHSLSDVQAHHASVLARSKRLNEAPLLTAKHRDEEKASREKRKADKWPTTTIRIRFSDGTQIQSTFPSSSPIQPVYAFVRSALIAEASSKTFVLWQPPRFSYPEKPVPAPKKPANPYKTHIVAPANYGPVRGGPTQGLMGGTGGKETLNELGLVPQSVLLVKWEEEEMNATGYPAPLLPELIQRSEPLPAPAPKTEQKSASGSTPSGSGAATPAAGGEKKIPKWLQKGLMKKK</sequence>
<dbReference type="GO" id="GO:0012506">
    <property type="term" value="C:vesicle membrane"/>
    <property type="evidence" value="ECO:0007669"/>
    <property type="project" value="TreeGrafter"/>
</dbReference>
<dbReference type="Pfam" id="PF00789">
    <property type="entry name" value="UBX"/>
    <property type="match status" value="1"/>
</dbReference>
<dbReference type="OrthoDB" id="440781at2759"/>
<dbReference type="SUPFAM" id="SSF54236">
    <property type="entry name" value="Ubiquitin-like"/>
    <property type="match status" value="1"/>
</dbReference>
<feature type="domain" description="UBX" evidence="2">
    <location>
        <begin position="142"/>
        <end position="258"/>
    </location>
</feature>
<dbReference type="CDD" id="cd01767">
    <property type="entry name" value="UBX"/>
    <property type="match status" value="1"/>
</dbReference>
<dbReference type="GO" id="GO:0005634">
    <property type="term" value="C:nucleus"/>
    <property type="evidence" value="ECO:0007669"/>
    <property type="project" value="TreeGrafter"/>
</dbReference>
<feature type="compositionally biased region" description="Basic and acidic residues" evidence="1">
    <location>
        <begin position="127"/>
        <end position="143"/>
    </location>
</feature>
<feature type="region of interest" description="Disordered" evidence="1">
    <location>
        <begin position="277"/>
        <end position="330"/>
    </location>
</feature>
<gene>
    <name evidence="3" type="ORF">EHS25_002845</name>
</gene>
<keyword evidence="4" id="KW-1185">Reference proteome</keyword>
<dbReference type="STRING" id="1890683.A0A427YC05"/>
<dbReference type="InterPro" id="IPR029071">
    <property type="entry name" value="Ubiquitin-like_domsf"/>
</dbReference>
<dbReference type="GO" id="GO:0006886">
    <property type="term" value="P:intracellular protein transport"/>
    <property type="evidence" value="ECO:0007669"/>
    <property type="project" value="TreeGrafter"/>
</dbReference>
<reference evidence="3 4" key="1">
    <citation type="submission" date="2018-11" db="EMBL/GenBank/DDBJ databases">
        <title>Genome sequence of Saitozyma podzolica DSM 27192.</title>
        <authorList>
            <person name="Aliyu H."/>
            <person name="Gorte O."/>
            <person name="Ochsenreither K."/>
        </authorList>
    </citation>
    <scope>NUCLEOTIDE SEQUENCE [LARGE SCALE GENOMIC DNA]</scope>
    <source>
        <strain evidence="3 4">DSM 27192</strain>
    </source>
</reference>
<evidence type="ECO:0000313" key="3">
    <source>
        <dbReference type="EMBL" id="RSH88618.1"/>
    </source>
</evidence>
<protein>
    <recommendedName>
        <fullName evidence="2">UBX domain-containing protein</fullName>
    </recommendedName>
</protein>
<organism evidence="3 4">
    <name type="scientific">Saitozyma podzolica</name>
    <dbReference type="NCBI Taxonomy" id="1890683"/>
    <lineage>
        <taxon>Eukaryota</taxon>
        <taxon>Fungi</taxon>
        <taxon>Dikarya</taxon>
        <taxon>Basidiomycota</taxon>
        <taxon>Agaricomycotina</taxon>
        <taxon>Tremellomycetes</taxon>
        <taxon>Tremellales</taxon>
        <taxon>Trimorphomycetaceae</taxon>
        <taxon>Saitozyma</taxon>
    </lineage>
</organism>
<evidence type="ECO:0000313" key="4">
    <source>
        <dbReference type="Proteomes" id="UP000279259"/>
    </source>
</evidence>
<dbReference type="EMBL" id="RSCD01000016">
    <property type="protein sequence ID" value="RSH88618.1"/>
    <property type="molecule type" value="Genomic_DNA"/>
</dbReference>
<feature type="compositionally biased region" description="Low complexity" evidence="1">
    <location>
        <begin position="296"/>
        <end position="313"/>
    </location>
</feature>
<feature type="region of interest" description="Disordered" evidence="1">
    <location>
        <begin position="1"/>
        <end position="70"/>
    </location>
</feature>
<evidence type="ECO:0000256" key="1">
    <source>
        <dbReference type="SAM" id="MobiDB-lite"/>
    </source>
</evidence>
<feature type="region of interest" description="Disordered" evidence="1">
    <location>
        <begin position="123"/>
        <end position="147"/>
    </location>
</feature>
<comment type="caution">
    <text evidence="3">The sequence shown here is derived from an EMBL/GenBank/DDBJ whole genome shotgun (WGS) entry which is preliminary data.</text>
</comment>
<dbReference type="AlphaFoldDB" id="A0A427YC05"/>